<organism evidence="3 4">
    <name type="scientific">Azospirillum lipoferum</name>
    <dbReference type="NCBI Taxonomy" id="193"/>
    <lineage>
        <taxon>Bacteria</taxon>
        <taxon>Pseudomonadati</taxon>
        <taxon>Pseudomonadota</taxon>
        <taxon>Alphaproteobacteria</taxon>
        <taxon>Rhodospirillales</taxon>
        <taxon>Azospirillaceae</taxon>
        <taxon>Azospirillum</taxon>
    </lineage>
</organism>
<gene>
    <name evidence="3" type="ORF">FZ942_24735</name>
</gene>
<dbReference type="PROSITE" id="PS50943">
    <property type="entry name" value="HTH_CROC1"/>
    <property type="match status" value="1"/>
</dbReference>
<dbReference type="EMBL" id="VTTN01000012">
    <property type="protein sequence ID" value="KAA0593148.1"/>
    <property type="molecule type" value="Genomic_DNA"/>
</dbReference>
<evidence type="ECO:0000256" key="1">
    <source>
        <dbReference type="ARBA" id="ARBA00023125"/>
    </source>
</evidence>
<dbReference type="SMART" id="SM00530">
    <property type="entry name" value="HTH_XRE"/>
    <property type="match status" value="1"/>
</dbReference>
<dbReference type="GO" id="GO:0005829">
    <property type="term" value="C:cytosol"/>
    <property type="evidence" value="ECO:0007669"/>
    <property type="project" value="TreeGrafter"/>
</dbReference>
<dbReference type="RefSeq" id="WP_149233746.1">
    <property type="nucleotide sequence ID" value="NZ_JALJXJ010000013.1"/>
</dbReference>
<reference evidence="3 4" key="1">
    <citation type="submission" date="2019-08" db="EMBL/GenBank/DDBJ databases">
        <authorList>
            <person name="Grouzdev D."/>
            <person name="Tikhonova E."/>
            <person name="Kravchenko I."/>
        </authorList>
    </citation>
    <scope>NUCLEOTIDE SEQUENCE [LARGE SCALE GENOMIC DNA]</scope>
    <source>
        <strain evidence="3 4">59b</strain>
    </source>
</reference>
<keyword evidence="1" id="KW-0238">DNA-binding</keyword>
<dbReference type="InterPro" id="IPR001387">
    <property type="entry name" value="Cro/C1-type_HTH"/>
</dbReference>
<protein>
    <submittedName>
        <fullName evidence="3">Helix-turn-helix transcriptional regulator</fullName>
    </submittedName>
</protein>
<evidence type="ECO:0000313" key="3">
    <source>
        <dbReference type="EMBL" id="KAA0593148.1"/>
    </source>
</evidence>
<accession>A0A5A9GF33</accession>
<dbReference type="AlphaFoldDB" id="A0A5A9GF33"/>
<dbReference type="SUPFAM" id="SSF47413">
    <property type="entry name" value="lambda repressor-like DNA-binding domains"/>
    <property type="match status" value="1"/>
</dbReference>
<dbReference type="OrthoDB" id="2986852at2"/>
<proteinExistence type="predicted"/>
<dbReference type="GO" id="GO:0003700">
    <property type="term" value="F:DNA-binding transcription factor activity"/>
    <property type="evidence" value="ECO:0007669"/>
    <property type="project" value="TreeGrafter"/>
</dbReference>
<feature type="domain" description="HTH cro/C1-type" evidence="2">
    <location>
        <begin position="12"/>
        <end position="66"/>
    </location>
</feature>
<keyword evidence="4" id="KW-1185">Reference proteome</keyword>
<dbReference type="GO" id="GO:0003677">
    <property type="term" value="F:DNA binding"/>
    <property type="evidence" value="ECO:0007669"/>
    <property type="project" value="UniProtKB-KW"/>
</dbReference>
<evidence type="ECO:0000259" key="2">
    <source>
        <dbReference type="PROSITE" id="PS50943"/>
    </source>
</evidence>
<dbReference type="InterPro" id="IPR010982">
    <property type="entry name" value="Lambda_DNA-bd_dom_sf"/>
</dbReference>
<dbReference type="PANTHER" id="PTHR46797">
    <property type="entry name" value="HTH-TYPE TRANSCRIPTIONAL REGULATOR"/>
    <property type="match status" value="1"/>
</dbReference>
<dbReference type="Gene3D" id="1.10.260.40">
    <property type="entry name" value="lambda repressor-like DNA-binding domains"/>
    <property type="match status" value="1"/>
</dbReference>
<evidence type="ECO:0000313" key="4">
    <source>
        <dbReference type="Proteomes" id="UP000324927"/>
    </source>
</evidence>
<dbReference type="CDD" id="cd00093">
    <property type="entry name" value="HTH_XRE"/>
    <property type="match status" value="1"/>
</dbReference>
<name>A0A5A9GF33_AZOLI</name>
<dbReference type="InterPro" id="IPR050807">
    <property type="entry name" value="TransReg_Diox_bact_type"/>
</dbReference>
<sequence>MDDIATQFGAILRRLRTAQGLSQEELAFRAGMSVPYLSDLERGRSSPSLAMVVDLARGLATHPSLMLADLIIADIGKPPRRKRPKD</sequence>
<comment type="caution">
    <text evidence="3">The sequence shown here is derived from an EMBL/GenBank/DDBJ whole genome shotgun (WGS) entry which is preliminary data.</text>
</comment>
<dbReference type="Pfam" id="PF01381">
    <property type="entry name" value="HTH_3"/>
    <property type="match status" value="1"/>
</dbReference>
<dbReference type="Proteomes" id="UP000324927">
    <property type="component" value="Unassembled WGS sequence"/>
</dbReference>
<dbReference type="PANTHER" id="PTHR46797:SF1">
    <property type="entry name" value="METHYLPHOSPHONATE SYNTHASE"/>
    <property type="match status" value="1"/>
</dbReference>